<evidence type="ECO:0000313" key="11">
    <source>
        <dbReference type="EMBL" id="CBH74822.1"/>
    </source>
</evidence>
<dbReference type="PANTHER" id="PTHR30069">
    <property type="entry name" value="TONB-DEPENDENT OUTER MEMBRANE RECEPTOR"/>
    <property type="match status" value="1"/>
</dbReference>
<evidence type="ECO:0000259" key="9">
    <source>
        <dbReference type="Pfam" id="PF00593"/>
    </source>
</evidence>
<dbReference type="GO" id="GO:0015344">
    <property type="term" value="F:siderophore uptake transmembrane transporter activity"/>
    <property type="evidence" value="ECO:0007669"/>
    <property type="project" value="TreeGrafter"/>
</dbReference>
<dbReference type="InterPro" id="IPR039426">
    <property type="entry name" value="TonB-dep_rcpt-like"/>
</dbReference>
<gene>
    <name evidence="11" type="ORF">CARN1_0356</name>
</gene>
<dbReference type="GO" id="GO:0009279">
    <property type="term" value="C:cell outer membrane"/>
    <property type="evidence" value="ECO:0007669"/>
    <property type="project" value="UniProtKB-SubCell"/>
</dbReference>
<dbReference type="InterPro" id="IPR036942">
    <property type="entry name" value="Beta-barrel_TonB_sf"/>
</dbReference>
<dbReference type="Pfam" id="PF13620">
    <property type="entry name" value="CarboxypepD_reg"/>
    <property type="match status" value="1"/>
</dbReference>
<dbReference type="InterPro" id="IPR012910">
    <property type="entry name" value="Plug_dom"/>
</dbReference>
<dbReference type="GO" id="GO:0044718">
    <property type="term" value="P:siderophore transmembrane transport"/>
    <property type="evidence" value="ECO:0007669"/>
    <property type="project" value="TreeGrafter"/>
</dbReference>
<evidence type="ECO:0000256" key="8">
    <source>
        <dbReference type="ARBA" id="ARBA00023237"/>
    </source>
</evidence>
<dbReference type="Gene3D" id="2.60.40.1120">
    <property type="entry name" value="Carboxypeptidase-like, regulatory domain"/>
    <property type="match status" value="1"/>
</dbReference>
<dbReference type="InterPro" id="IPR037066">
    <property type="entry name" value="Plug_dom_sf"/>
</dbReference>
<comment type="subcellular location">
    <subcellularLocation>
        <location evidence="1">Cell outer membrane</location>
        <topology evidence="1">Multi-pass membrane protein</topology>
    </subcellularLocation>
</comment>
<proteinExistence type="predicted"/>
<keyword evidence="5" id="KW-0798">TonB box</keyword>
<dbReference type="AlphaFoldDB" id="E6PED7"/>
<accession>E6PED7</accession>
<reference evidence="11" key="1">
    <citation type="submission" date="2009-10" db="EMBL/GenBank/DDBJ databases">
        <title>Diversity of trophic interactions inside an arsenic-rich microbial ecosystem.</title>
        <authorList>
            <person name="Bertin P.N."/>
            <person name="Heinrich-Salmeron A."/>
            <person name="Pelletier E."/>
            <person name="Goulhen-Chollet F."/>
            <person name="Arsene-Ploetze F."/>
            <person name="Gallien S."/>
            <person name="Calteau A."/>
            <person name="Vallenet D."/>
            <person name="Casiot C."/>
            <person name="Chane-Woon-Ming B."/>
            <person name="Giloteaux L."/>
            <person name="Barakat M."/>
            <person name="Bonnefoy V."/>
            <person name="Bruneel O."/>
            <person name="Chandler M."/>
            <person name="Cleiss J."/>
            <person name="Duran R."/>
            <person name="Elbaz-Poulichet F."/>
            <person name="Fonknechten N."/>
            <person name="Lauga B."/>
            <person name="Mornico D."/>
            <person name="Ortet P."/>
            <person name="Schaeffer C."/>
            <person name="Siguier P."/>
            <person name="Alexander Thil Smith A."/>
            <person name="Van Dorsselaer A."/>
            <person name="Weissenbach J."/>
            <person name="Medigue C."/>
            <person name="Le Paslier D."/>
        </authorList>
    </citation>
    <scope>NUCLEOTIDE SEQUENCE</scope>
</reference>
<keyword evidence="8" id="KW-0998">Cell outer membrane</keyword>
<evidence type="ECO:0000259" key="10">
    <source>
        <dbReference type="Pfam" id="PF07715"/>
    </source>
</evidence>
<evidence type="ECO:0000256" key="5">
    <source>
        <dbReference type="ARBA" id="ARBA00023077"/>
    </source>
</evidence>
<evidence type="ECO:0000256" key="2">
    <source>
        <dbReference type="ARBA" id="ARBA00022448"/>
    </source>
</evidence>
<name>E6PED7_9ZZZZ</name>
<keyword evidence="2" id="KW-0813">Transport</keyword>
<protein>
    <recommendedName>
        <fullName evidence="12">TonB-dependent receptor</fullName>
    </recommendedName>
</protein>
<comment type="caution">
    <text evidence="11">The sequence shown here is derived from an EMBL/GenBank/DDBJ whole genome shotgun (WGS) entry which is preliminary data.</text>
</comment>
<keyword evidence="4" id="KW-0732">Signal</keyword>
<dbReference type="PROSITE" id="PS52016">
    <property type="entry name" value="TONB_DEPENDENT_REC_3"/>
    <property type="match status" value="1"/>
</dbReference>
<evidence type="ECO:0000256" key="3">
    <source>
        <dbReference type="ARBA" id="ARBA00022692"/>
    </source>
</evidence>
<dbReference type="Gene3D" id="2.40.170.20">
    <property type="entry name" value="TonB-dependent receptor, beta-barrel domain"/>
    <property type="match status" value="1"/>
</dbReference>
<evidence type="ECO:0000256" key="6">
    <source>
        <dbReference type="ARBA" id="ARBA00023136"/>
    </source>
</evidence>
<keyword evidence="7" id="KW-0675">Receptor</keyword>
<dbReference type="Pfam" id="PF00593">
    <property type="entry name" value="TonB_dep_Rec_b-barrel"/>
    <property type="match status" value="1"/>
</dbReference>
<dbReference type="Pfam" id="PF07715">
    <property type="entry name" value="Plug"/>
    <property type="match status" value="1"/>
</dbReference>
<organism evidence="11">
    <name type="scientific">mine drainage metagenome</name>
    <dbReference type="NCBI Taxonomy" id="410659"/>
    <lineage>
        <taxon>unclassified sequences</taxon>
        <taxon>metagenomes</taxon>
        <taxon>ecological metagenomes</taxon>
    </lineage>
</organism>
<evidence type="ECO:0000256" key="7">
    <source>
        <dbReference type="ARBA" id="ARBA00023170"/>
    </source>
</evidence>
<dbReference type="SUPFAM" id="SSF49464">
    <property type="entry name" value="Carboxypeptidase regulatory domain-like"/>
    <property type="match status" value="1"/>
</dbReference>
<dbReference type="InterPro" id="IPR008969">
    <property type="entry name" value="CarboxyPept-like_regulatory"/>
</dbReference>
<evidence type="ECO:0000256" key="1">
    <source>
        <dbReference type="ARBA" id="ARBA00004571"/>
    </source>
</evidence>
<evidence type="ECO:0000256" key="4">
    <source>
        <dbReference type="ARBA" id="ARBA00022729"/>
    </source>
</evidence>
<keyword evidence="3" id="KW-0812">Transmembrane</keyword>
<dbReference type="PANTHER" id="PTHR30069:SF29">
    <property type="entry name" value="HEMOGLOBIN AND HEMOGLOBIN-HAPTOGLOBIN-BINDING PROTEIN 1-RELATED"/>
    <property type="match status" value="1"/>
</dbReference>
<sequence>MPLHALLCCLISIHVRAASGAPLAETRIVLTDTTTRARMNARSDVAGNARMRVAKGRYFLAFAHAGYASTRIGPLRVTKDDRIEVALQPLDSAQLHVIATVRVNGAEQPVRTATPHISISRAEMERAGESQVIGALESIPSITIARPNGGSSTAYATVALRGPDPSETLVMLDGQLLNDGNTGDLDLSRFPIAAFSNVEISEGLGPFSREGSNTIGGAVNLISLHPTRAAHSAFSLSTGSFGRNEGWYNTTGTRGKLGYAAALDDQSEIGNANQSVTLCTGGYEAAQPQPCIGAQAQHLGSTILERSALVNLRYSINPESDLAFRVFSMGDTRDMSAADNTPALATQQGAGADFIGPGASTVAQNIRAYDLRARMPLGAGSLLADASASNNDLALHGGGISPYDLTHYDRRSTLNVSWELPRNSSDFAIGGYASGESFRATGVNGTLQQQIVSGFLRESDRVDARLRLQGGLYLTHYSSFGSSLDGRIGAALNLGPHDVVRAALGTGFRAPLLIERYLFPIADLPIDSNCVATGQGNPAEQPEHATEYELGYSHVGAPGDSYDVALYRTNLRNPIEIYYPLGASCPASVPPLTSYPINVGNVVYQGAEIRMHHRLGAFNLIARYGLNVAYPGPLPATVSNPTSGGSLVANQQFLNIPQQSGSLGIDWSRNGWHAVLDGYAQGNNNAYNQGPFALLNAAVGRTLSSGLDITLSATNLTNAIAGRYSLIGAGVPYRGIVGSNAGNPVYGPLPTNRYFAEPFGLRLIVTIRR</sequence>
<dbReference type="EMBL" id="CABL01000004">
    <property type="protein sequence ID" value="CBH74822.1"/>
    <property type="molecule type" value="Genomic_DNA"/>
</dbReference>
<feature type="domain" description="TonB-dependent receptor plug" evidence="10">
    <location>
        <begin position="113"/>
        <end position="218"/>
    </location>
</feature>
<dbReference type="InterPro" id="IPR000531">
    <property type="entry name" value="Beta-barrel_TonB"/>
</dbReference>
<feature type="domain" description="TonB-dependent receptor-like beta-barrel" evidence="9">
    <location>
        <begin position="343"/>
        <end position="716"/>
    </location>
</feature>
<keyword evidence="6" id="KW-0472">Membrane</keyword>
<dbReference type="SUPFAM" id="SSF56935">
    <property type="entry name" value="Porins"/>
    <property type="match status" value="1"/>
</dbReference>
<evidence type="ECO:0008006" key="12">
    <source>
        <dbReference type="Google" id="ProtNLM"/>
    </source>
</evidence>
<dbReference type="Gene3D" id="2.170.130.10">
    <property type="entry name" value="TonB-dependent receptor, plug domain"/>
    <property type="match status" value="1"/>
</dbReference>